<dbReference type="InterPro" id="IPR051396">
    <property type="entry name" value="Bact_Antivir_Def_Nuclease"/>
</dbReference>
<sequence length="367" mass="42040">MRITNLKVFGFMNRTPPLEIKFQNDLNIITGRNGSGKTSLLKLIWYISSGNILMALREIDFKEATLETTEYECKITRQSSQTCKILLSHNGKTEEFSDKYDQEGNVTDNAEDFVDTILQEIGSSIFFPTFRRIEGGFGLTTSNTRLSRARIELEESLSSLTHQLSSKKHKLISALSTSDIVNLIAQQYSDLSDEYEKRQKKNSQSIIKLIKDFKKQEKEEQNSTAIDLIEKINESIEKMDQEREEIMKPLSSAKNYALKLVRPSGIKIAKRFCFGDIASAIQSEVLSSGEKQMFSFISYNAFYKDSQIFIDEPELSLHADWQRQLFTTLANQESSNQFIVSTHSPFIYSKYPDKEIQIESSRGDEEL</sequence>
<evidence type="ECO:0000313" key="2">
    <source>
        <dbReference type="EMBL" id="MDK2123962.1"/>
    </source>
</evidence>
<dbReference type="Gene3D" id="3.40.50.300">
    <property type="entry name" value="P-loop containing nucleotide triphosphate hydrolases"/>
    <property type="match status" value="1"/>
</dbReference>
<dbReference type="Pfam" id="PF13175">
    <property type="entry name" value="AAA_15"/>
    <property type="match status" value="1"/>
</dbReference>
<keyword evidence="2" id="KW-0067">ATP-binding</keyword>
<protein>
    <submittedName>
        <fullName evidence="2">ATP-binding protein</fullName>
    </submittedName>
</protein>
<keyword evidence="2" id="KW-0547">Nucleotide-binding</keyword>
<gene>
    <name evidence="2" type="ORF">PZA18_07850</name>
</gene>
<dbReference type="GO" id="GO:0005524">
    <property type="term" value="F:ATP binding"/>
    <property type="evidence" value="ECO:0007669"/>
    <property type="project" value="UniProtKB-KW"/>
</dbReference>
<accession>A0ABT7DV67</accession>
<evidence type="ECO:0000259" key="1">
    <source>
        <dbReference type="Pfam" id="PF13175"/>
    </source>
</evidence>
<dbReference type="PANTHER" id="PTHR43581">
    <property type="entry name" value="ATP/GTP PHOSPHATASE"/>
    <property type="match status" value="1"/>
</dbReference>
<feature type="domain" description="Endonuclease GajA/Old nuclease/RecF-like AAA" evidence="1">
    <location>
        <begin position="1"/>
        <end position="347"/>
    </location>
</feature>
<evidence type="ECO:0000313" key="3">
    <source>
        <dbReference type="Proteomes" id="UP001172778"/>
    </source>
</evidence>
<dbReference type="RefSeq" id="WP_284100271.1">
    <property type="nucleotide sequence ID" value="NZ_JARRAF010000007.1"/>
</dbReference>
<dbReference type="EMBL" id="JARRAF010000007">
    <property type="protein sequence ID" value="MDK2123962.1"/>
    <property type="molecule type" value="Genomic_DNA"/>
</dbReference>
<name>A0ABT7DV67_9NEIS</name>
<reference evidence="2" key="1">
    <citation type="submission" date="2023-03" db="EMBL/GenBank/DDBJ databases">
        <title>Chitinimonas shenzhenensis gen. nov., sp. nov., a novel member of family Burkholderiaceae isolated from activated sludge collected in Shen Zhen, China.</title>
        <authorList>
            <person name="Wang X."/>
        </authorList>
    </citation>
    <scope>NUCLEOTIDE SEQUENCE</scope>
    <source>
        <strain evidence="2">DQS-5</strain>
    </source>
</reference>
<dbReference type="SUPFAM" id="SSF52540">
    <property type="entry name" value="P-loop containing nucleoside triphosphate hydrolases"/>
    <property type="match status" value="1"/>
</dbReference>
<proteinExistence type="predicted"/>
<dbReference type="PANTHER" id="PTHR43581:SF2">
    <property type="entry name" value="EXCINUCLEASE ATPASE SUBUNIT"/>
    <property type="match status" value="1"/>
</dbReference>
<dbReference type="InterPro" id="IPR027417">
    <property type="entry name" value="P-loop_NTPase"/>
</dbReference>
<keyword evidence="3" id="KW-1185">Reference proteome</keyword>
<organism evidence="2 3">
    <name type="scientific">Parachitinimonas caeni</name>
    <dbReference type="NCBI Taxonomy" id="3031301"/>
    <lineage>
        <taxon>Bacteria</taxon>
        <taxon>Pseudomonadati</taxon>
        <taxon>Pseudomonadota</taxon>
        <taxon>Betaproteobacteria</taxon>
        <taxon>Neisseriales</taxon>
        <taxon>Chitinibacteraceae</taxon>
        <taxon>Parachitinimonas</taxon>
    </lineage>
</organism>
<dbReference type="Proteomes" id="UP001172778">
    <property type="component" value="Unassembled WGS sequence"/>
</dbReference>
<comment type="caution">
    <text evidence="2">The sequence shown here is derived from an EMBL/GenBank/DDBJ whole genome shotgun (WGS) entry which is preliminary data.</text>
</comment>
<dbReference type="InterPro" id="IPR041685">
    <property type="entry name" value="AAA_GajA/Old/RecF-like"/>
</dbReference>